<dbReference type="GO" id="GO:0050821">
    <property type="term" value="P:protein stabilization"/>
    <property type="evidence" value="ECO:0007669"/>
    <property type="project" value="TreeGrafter"/>
</dbReference>
<evidence type="ECO:0000313" key="6">
    <source>
        <dbReference type="Proteomes" id="UP000199438"/>
    </source>
</evidence>
<proteinExistence type="inferred from homology"/>
<dbReference type="SMART" id="SM00935">
    <property type="entry name" value="OmpH"/>
    <property type="match status" value="1"/>
</dbReference>
<dbReference type="InterPro" id="IPR005632">
    <property type="entry name" value="Chaperone_Skp"/>
</dbReference>
<keyword evidence="2" id="KW-0732">Signal</keyword>
<evidence type="ECO:0000256" key="3">
    <source>
        <dbReference type="SAM" id="Coils"/>
    </source>
</evidence>
<keyword evidence="6" id="KW-1185">Reference proteome</keyword>
<dbReference type="GO" id="GO:0051082">
    <property type="term" value="F:unfolded protein binding"/>
    <property type="evidence" value="ECO:0007669"/>
    <property type="project" value="InterPro"/>
</dbReference>
<evidence type="ECO:0000256" key="2">
    <source>
        <dbReference type="ARBA" id="ARBA00022729"/>
    </source>
</evidence>
<organism evidence="5 6">
    <name type="scientific">Zunongwangia mangrovi</name>
    <dbReference type="NCBI Taxonomy" id="1334022"/>
    <lineage>
        <taxon>Bacteria</taxon>
        <taxon>Pseudomonadati</taxon>
        <taxon>Bacteroidota</taxon>
        <taxon>Flavobacteriia</taxon>
        <taxon>Flavobacteriales</taxon>
        <taxon>Flavobacteriaceae</taxon>
        <taxon>Zunongwangia</taxon>
    </lineage>
</organism>
<dbReference type="PANTHER" id="PTHR35089">
    <property type="entry name" value="CHAPERONE PROTEIN SKP"/>
    <property type="match status" value="1"/>
</dbReference>
<accession>A0A1I1D278</accession>
<name>A0A1I1D278_9FLAO</name>
<feature type="coiled-coil region" evidence="3">
    <location>
        <begin position="45"/>
        <end position="112"/>
    </location>
</feature>
<dbReference type="Gene3D" id="3.30.910.20">
    <property type="entry name" value="Skp domain"/>
    <property type="match status" value="1"/>
</dbReference>
<keyword evidence="3" id="KW-0175">Coiled coil</keyword>
<dbReference type="EMBL" id="FOKV01000001">
    <property type="protein sequence ID" value="SFB68887.1"/>
    <property type="molecule type" value="Genomic_DNA"/>
</dbReference>
<dbReference type="AlphaFoldDB" id="A0A1I1D278"/>
<dbReference type="STRING" id="1334022.SAMN04487907_10172"/>
<sequence>MIFSIFERMKKTSLIIIAILLPLATFAQRGLNIGYIDMDYILENIPEYQEASSQLDNRVQDWKNEIDAKRREISEIQTQLENERALLTKELLEEREEDIQYLQEQLTEYQQKRFGPGGDFILQKKQLIKPIQDQVFTAVQEIADRRNFDFIFDRTSEIGMIYAKSNYDMSDQVLRIITRAANREQIETRKDRIELEQAENRTVAQDSVVQARAQASENAKTERELYIDQRRRERDSVRAAKKAAFEARREEILKERQARTDSIKAAREAAQQEKDTIN</sequence>
<evidence type="ECO:0000313" key="5">
    <source>
        <dbReference type="EMBL" id="SFB68887.1"/>
    </source>
</evidence>
<dbReference type="SUPFAM" id="SSF111384">
    <property type="entry name" value="OmpH-like"/>
    <property type="match status" value="1"/>
</dbReference>
<feature type="region of interest" description="Disordered" evidence="4">
    <location>
        <begin position="256"/>
        <end position="278"/>
    </location>
</feature>
<dbReference type="Proteomes" id="UP000199438">
    <property type="component" value="Unassembled WGS sequence"/>
</dbReference>
<evidence type="ECO:0000256" key="1">
    <source>
        <dbReference type="ARBA" id="ARBA00009091"/>
    </source>
</evidence>
<reference evidence="6" key="1">
    <citation type="submission" date="2016-10" db="EMBL/GenBank/DDBJ databases">
        <authorList>
            <person name="Varghese N."/>
            <person name="Submissions S."/>
        </authorList>
    </citation>
    <scope>NUCLEOTIDE SEQUENCE [LARGE SCALE GENOMIC DNA]</scope>
    <source>
        <strain evidence="6">DSM 24499</strain>
    </source>
</reference>
<dbReference type="GO" id="GO:0005829">
    <property type="term" value="C:cytosol"/>
    <property type="evidence" value="ECO:0007669"/>
    <property type="project" value="TreeGrafter"/>
</dbReference>
<dbReference type="InterPro" id="IPR024930">
    <property type="entry name" value="Skp_dom_sf"/>
</dbReference>
<dbReference type="Pfam" id="PF03938">
    <property type="entry name" value="OmpH"/>
    <property type="match status" value="1"/>
</dbReference>
<dbReference type="PANTHER" id="PTHR35089:SF1">
    <property type="entry name" value="CHAPERONE PROTEIN SKP"/>
    <property type="match status" value="1"/>
</dbReference>
<protein>
    <submittedName>
        <fullName evidence="5">Periplasmic chaperone for outer membrane proteins Skp</fullName>
    </submittedName>
</protein>
<evidence type="ECO:0000256" key="4">
    <source>
        <dbReference type="SAM" id="MobiDB-lite"/>
    </source>
</evidence>
<gene>
    <name evidence="5" type="ORF">SAMN04487907_10172</name>
</gene>
<comment type="similarity">
    <text evidence="1">Belongs to the Skp family.</text>
</comment>